<comment type="caution">
    <text evidence="3">The sequence shown here is derived from an EMBL/GenBank/DDBJ whole genome shotgun (WGS) entry which is preliminary data.</text>
</comment>
<organism evidence="3 4">
    <name type="scientific">Collinsella ihumii</name>
    <dbReference type="NCBI Taxonomy" id="1720204"/>
    <lineage>
        <taxon>Bacteria</taxon>
        <taxon>Bacillati</taxon>
        <taxon>Actinomycetota</taxon>
        <taxon>Coriobacteriia</taxon>
        <taxon>Coriobacteriales</taxon>
        <taxon>Coriobacteriaceae</taxon>
        <taxon>Collinsella</taxon>
    </lineage>
</organism>
<evidence type="ECO:0000313" key="4">
    <source>
        <dbReference type="Proteomes" id="UP000746751"/>
    </source>
</evidence>
<dbReference type="PANTHER" id="PTHR35568:SF1">
    <property type="entry name" value="TRANSCRIPTIONAL REGULATOR DAUR"/>
    <property type="match status" value="1"/>
</dbReference>
<reference evidence="3" key="2">
    <citation type="submission" date="2021-09" db="EMBL/GenBank/DDBJ databases">
        <authorList>
            <person name="Gilroy R."/>
        </authorList>
    </citation>
    <scope>NUCLEOTIDE SEQUENCE</scope>
    <source>
        <strain evidence="3">ChiGjej2B2-7701</strain>
    </source>
</reference>
<feature type="domain" description="Transcriptional regulator DauR-like HTH" evidence="2">
    <location>
        <begin position="179"/>
        <end position="222"/>
    </location>
</feature>
<proteinExistence type="predicted"/>
<accession>A0A921LQK2</accession>
<dbReference type="AlphaFoldDB" id="A0A921LQK2"/>
<dbReference type="InterPro" id="IPR039446">
    <property type="entry name" value="DauR-like"/>
</dbReference>
<gene>
    <name evidence="3" type="ORF">K8U80_01680</name>
</gene>
<dbReference type="Proteomes" id="UP000746751">
    <property type="component" value="Unassembled WGS sequence"/>
</dbReference>
<feature type="domain" description="YheO-like" evidence="1">
    <location>
        <begin position="5"/>
        <end position="115"/>
    </location>
</feature>
<evidence type="ECO:0000313" key="3">
    <source>
        <dbReference type="EMBL" id="HJG30085.1"/>
    </source>
</evidence>
<protein>
    <submittedName>
        <fullName evidence="3">Helix-turn-helix transcriptional regulator</fullName>
    </submittedName>
</protein>
<dbReference type="EMBL" id="DYVF01000013">
    <property type="protein sequence ID" value="HJG30085.1"/>
    <property type="molecule type" value="Genomic_DNA"/>
</dbReference>
<reference evidence="3" key="1">
    <citation type="journal article" date="2021" name="PeerJ">
        <title>Extensive microbial diversity within the chicken gut microbiome revealed by metagenomics and culture.</title>
        <authorList>
            <person name="Gilroy R."/>
            <person name="Ravi A."/>
            <person name="Getino M."/>
            <person name="Pursley I."/>
            <person name="Horton D.L."/>
            <person name="Alikhan N.F."/>
            <person name="Baker D."/>
            <person name="Gharbi K."/>
            <person name="Hall N."/>
            <person name="Watson M."/>
            <person name="Adriaenssens E.M."/>
            <person name="Foster-Nyarko E."/>
            <person name="Jarju S."/>
            <person name="Secka A."/>
            <person name="Antonio M."/>
            <person name="Oren A."/>
            <person name="Chaudhuri R.R."/>
            <person name="La Ragione R."/>
            <person name="Hildebrand F."/>
            <person name="Pallen M.J."/>
        </authorList>
    </citation>
    <scope>NUCLEOTIDE SEQUENCE</scope>
    <source>
        <strain evidence="3">ChiGjej2B2-7701</strain>
    </source>
</reference>
<sequence>MNQLLARYIPLCEFLGAMFGAQTEIALHDVEDPAHSLVKLVHPYVSGRREGAPLPDHLAELVEHPDQLGDYRSGYPTKSLDGRTLYSGAYPIREGERIIGFLCVNRDISAFRTLEDALHGLIESYIPGGADDQRQRRLDMVRSQLDTVAAERHMAPAADSIELAVRDACRLLGFEDLDIPVDERLRLLSVLDAQGVFRIKGAVGEVARLLDISEPTIYRGLRSVRRTRQNEGTAE</sequence>
<evidence type="ECO:0000259" key="2">
    <source>
        <dbReference type="Pfam" id="PF13309"/>
    </source>
</evidence>
<dbReference type="InterPro" id="IPR039445">
    <property type="entry name" value="DauR-like_HTH"/>
</dbReference>
<dbReference type="InterPro" id="IPR013559">
    <property type="entry name" value="YheO"/>
</dbReference>
<evidence type="ECO:0000259" key="1">
    <source>
        <dbReference type="Pfam" id="PF08348"/>
    </source>
</evidence>
<dbReference type="Pfam" id="PF13309">
    <property type="entry name" value="HTH_22"/>
    <property type="match status" value="1"/>
</dbReference>
<dbReference type="PANTHER" id="PTHR35568">
    <property type="entry name" value="TRANSCRIPTIONAL REGULATOR DAUR"/>
    <property type="match status" value="1"/>
</dbReference>
<name>A0A921LQK2_9ACTN</name>
<dbReference type="Pfam" id="PF08348">
    <property type="entry name" value="PAS_6"/>
    <property type="match status" value="1"/>
</dbReference>